<dbReference type="InterPro" id="IPR018327">
    <property type="entry name" value="BHD_2"/>
</dbReference>
<dbReference type="InterPro" id="IPR018326">
    <property type="entry name" value="Rad4_beta-hairpin_dom1"/>
</dbReference>
<dbReference type="GO" id="GO:0006298">
    <property type="term" value="P:mismatch repair"/>
    <property type="evidence" value="ECO:0007669"/>
    <property type="project" value="TreeGrafter"/>
</dbReference>
<dbReference type="PANTHER" id="PTHR12135">
    <property type="entry name" value="DNA REPAIR PROTEIN XP-C / RAD4"/>
    <property type="match status" value="1"/>
</dbReference>
<dbReference type="Gene3D" id="3.30.70.2460">
    <property type="entry name" value="Rad4, beta-hairpin domain BHD3"/>
    <property type="match status" value="1"/>
</dbReference>
<feature type="domain" description="Rad4 beta-hairpin" evidence="7">
    <location>
        <begin position="650"/>
        <end position="700"/>
    </location>
</feature>
<feature type="compositionally biased region" description="Polar residues" evidence="6">
    <location>
        <begin position="98"/>
        <end position="110"/>
    </location>
</feature>
<dbReference type="InterPro" id="IPR042488">
    <property type="entry name" value="Rad4_BHD3_sf"/>
</dbReference>
<evidence type="ECO:0000313" key="11">
    <source>
        <dbReference type="Proteomes" id="UP000245884"/>
    </source>
</evidence>
<dbReference type="GO" id="GO:0003684">
    <property type="term" value="F:damaged DNA binding"/>
    <property type="evidence" value="ECO:0007669"/>
    <property type="project" value="InterPro"/>
</dbReference>
<proteinExistence type="inferred from homology"/>
<evidence type="ECO:0000256" key="2">
    <source>
        <dbReference type="ARBA" id="ARBA00009525"/>
    </source>
</evidence>
<protein>
    <submittedName>
        <fullName evidence="10">Rad4-domain-containing protein</fullName>
    </submittedName>
</protein>
<feature type="domain" description="Rad4 beta-hairpin" evidence="9">
    <location>
        <begin position="772"/>
        <end position="846"/>
    </location>
</feature>
<dbReference type="Pfam" id="PF10405">
    <property type="entry name" value="BHD_3"/>
    <property type="match status" value="1"/>
</dbReference>
<dbReference type="InterPro" id="IPR036985">
    <property type="entry name" value="Transglutaminase-like_sf"/>
</dbReference>
<dbReference type="SMART" id="SM01032">
    <property type="entry name" value="BHD_3"/>
    <property type="match status" value="1"/>
</dbReference>
<feature type="region of interest" description="Disordered" evidence="6">
    <location>
        <begin position="885"/>
        <end position="998"/>
    </location>
</feature>
<dbReference type="OrthoDB" id="300780at2759"/>
<evidence type="ECO:0000259" key="7">
    <source>
        <dbReference type="SMART" id="SM01030"/>
    </source>
</evidence>
<dbReference type="InterPro" id="IPR018325">
    <property type="entry name" value="Rad4/PNGase_transGLS-fold"/>
</dbReference>
<comment type="subcellular location">
    <subcellularLocation>
        <location evidence="1">Nucleus</location>
    </subcellularLocation>
</comment>
<dbReference type="Gene3D" id="3.30.60.290">
    <property type="entry name" value="Rad4, beta-hairpin domain BHD2"/>
    <property type="match status" value="1"/>
</dbReference>
<dbReference type="FunFam" id="3.30.70.2460:FF:000001">
    <property type="entry name" value="DNA repair protein Rad4 family"/>
    <property type="match status" value="1"/>
</dbReference>
<feature type="compositionally biased region" description="Basic residues" evidence="6">
    <location>
        <begin position="382"/>
        <end position="395"/>
    </location>
</feature>
<feature type="region of interest" description="Disordered" evidence="6">
    <location>
        <begin position="233"/>
        <end position="295"/>
    </location>
</feature>
<feature type="compositionally biased region" description="Acidic residues" evidence="6">
    <location>
        <begin position="914"/>
        <end position="924"/>
    </location>
</feature>
<dbReference type="InterPro" id="IPR002931">
    <property type="entry name" value="Transglutaminase-like"/>
</dbReference>
<feature type="compositionally biased region" description="Acidic residues" evidence="6">
    <location>
        <begin position="400"/>
        <end position="409"/>
    </location>
</feature>
<feature type="compositionally biased region" description="Basic and acidic residues" evidence="6">
    <location>
        <begin position="469"/>
        <end position="487"/>
    </location>
</feature>
<evidence type="ECO:0000259" key="8">
    <source>
        <dbReference type="SMART" id="SM01031"/>
    </source>
</evidence>
<evidence type="ECO:0000259" key="9">
    <source>
        <dbReference type="SMART" id="SM01032"/>
    </source>
</evidence>
<evidence type="ECO:0000256" key="3">
    <source>
        <dbReference type="ARBA" id="ARBA00022763"/>
    </source>
</evidence>
<feature type="compositionally biased region" description="Basic residues" evidence="6">
    <location>
        <begin position="1079"/>
        <end position="1093"/>
    </location>
</feature>
<keyword evidence="11" id="KW-1185">Reference proteome</keyword>
<feature type="compositionally biased region" description="Low complexity" evidence="6">
    <location>
        <begin position="1119"/>
        <end position="1129"/>
    </location>
</feature>
<comment type="similarity">
    <text evidence="2">Belongs to the XPC family.</text>
</comment>
<dbReference type="Gene3D" id="3.90.260.10">
    <property type="entry name" value="Transglutaminase-like"/>
    <property type="match status" value="1"/>
</dbReference>
<feature type="compositionally biased region" description="Low complexity" evidence="6">
    <location>
        <begin position="1043"/>
        <end position="1078"/>
    </location>
</feature>
<feature type="compositionally biased region" description="Basic and acidic residues" evidence="6">
    <location>
        <begin position="983"/>
        <end position="995"/>
    </location>
</feature>
<dbReference type="Proteomes" id="UP000245884">
    <property type="component" value="Unassembled WGS sequence"/>
</dbReference>
<name>A0A316UKQ1_9BASI</name>
<feature type="compositionally biased region" description="Acidic residues" evidence="6">
    <location>
        <begin position="18"/>
        <end position="31"/>
    </location>
</feature>
<evidence type="ECO:0000313" key="10">
    <source>
        <dbReference type="EMBL" id="PWN24951.1"/>
    </source>
</evidence>
<dbReference type="GeneID" id="37028881"/>
<dbReference type="SUPFAM" id="SSF54001">
    <property type="entry name" value="Cysteine proteinases"/>
    <property type="match status" value="1"/>
</dbReference>
<dbReference type="Pfam" id="PF01841">
    <property type="entry name" value="Transglut_core"/>
    <property type="match status" value="1"/>
</dbReference>
<feature type="compositionally biased region" description="Acidic residues" evidence="6">
    <location>
        <begin position="972"/>
        <end position="982"/>
    </location>
</feature>
<keyword evidence="4" id="KW-0234">DNA repair</keyword>
<feature type="compositionally biased region" description="Low complexity" evidence="6">
    <location>
        <begin position="948"/>
        <end position="960"/>
    </location>
</feature>
<evidence type="ECO:0000256" key="1">
    <source>
        <dbReference type="ARBA" id="ARBA00004123"/>
    </source>
</evidence>
<dbReference type="GO" id="GO:0071942">
    <property type="term" value="C:XPC complex"/>
    <property type="evidence" value="ECO:0007669"/>
    <property type="project" value="TreeGrafter"/>
</dbReference>
<feature type="compositionally biased region" description="Low complexity" evidence="6">
    <location>
        <begin position="904"/>
        <end position="913"/>
    </location>
</feature>
<keyword evidence="3" id="KW-0227">DNA damage</keyword>
<dbReference type="Pfam" id="PF10404">
    <property type="entry name" value="BHD_2"/>
    <property type="match status" value="1"/>
</dbReference>
<feature type="compositionally biased region" description="Polar residues" evidence="6">
    <location>
        <begin position="426"/>
        <end position="435"/>
    </location>
</feature>
<dbReference type="GO" id="GO:0003697">
    <property type="term" value="F:single-stranded DNA binding"/>
    <property type="evidence" value="ECO:0007669"/>
    <property type="project" value="TreeGrafter"/>
</dbReference>
<feature type="compositionally biased region" description="Acidic residues" evidence="6">
    <location>
        <begin position="41"/>
        <end position="52"/>
    </location>
</feature>
<dbReference type="GO" id="GO:0006289">
    <property type="term" value="P:nucleotide-excision repair"/>
    <property type="evidence" value="ECO:0007669"/>
    <property type="project" value="InterPro"/>
</dbReference>
<feature type="region of interest" description="Disordered" evidence="6">
    <location>
        <begin position="1015"/>
        <end position="1147"/>
    </location>
</feature>
<dbReference type="SMART" id="SM01031">
    <property type="entry name" value="BHD_2"/>
    <property type="match status" value="1"/>
</dbReference>
<dbReference type="RefSeq" id="XP_025359563.1">
    <property type="nucleotide sequence ID" value="XM_025507058.1"/>
</dbReference>
<dbReference type="InterPro" id="IPR004583">
    <property type="entry name" value="DNA_repair_Rad4"/>
</dbReference>
<feature type="compositionally biased region" description="Basic and acidic residues" evidence="6">
    <location>
        <begin position="236"/>
        <end position="251"/>
    </location>
</feature>
<organism evidence="10 11">
    <name type="scientific">Jaminaea rosea</name>
    <dbReference type="NCBI Taxonomy" id="1569628"/>
    <lineage>
        <taxon>Eukaryota</taxon>
        <taxon>Fungi</taxon>
        <taxon>Dikarya</taxon>
        <taxon>Basidiomycota</taxon>
        <taxon>Ustilaginomycotina</taxon>
        <taxon>Exobasidiomycetes</taxon>
        <taxon>Microstromatales</taxon>
        <taxon>Microstromatales incertae sedis</taxon>
        <taxon>Jaminaea</taxon>
    </lineage>
</organism>
<dbReference type="EMBL" id="KZ819678">
    <property type="protein sequence ID" value="PWN24951.1"/>
    <property type="molecule type" value="Genomic_DNA"/>
</dbReference>
<feature type="compositionally biased region" description="Acidic residues" evidence="6">
    <location>
        <begin position="1098"/>
        <end position="1110"/>
    </location>
</feature>
<gene>
    <name evidence="10" type="ORF">BDZ90DRAFT_234554</name>
</gene>
<dbReference type="GO" id="GO:0005737">
    <property type="term" value="C:cytoplasm"/>
    <property type="evidence" value="ECO:0007669"/>
    <property type="project" value="TreeGrafter"/>
</dbReference>
<dbReference type="STRING" id="1569628.A0A316UKQ1"/>
<dbReference type="SMART" id="SM01030">
    <property type="entry name" value="BHD_1"/>
    <property type="match status" value="1"/>
</dbReference>
<dbReference type="Gene3D" id="2.20.20.110">
    <property type="entry name" value="Rad4, beta-hairpin domain BHD1"/>
    <property type="match status" value="1"/>
</dbReference>
<evidence type="ECO:0000256" key="4">
    <source>
        <dbReference type="ARBA" id="ARBA00023204"/>
    </source>
</evidence>
<keyword evidence="5" id="KW-0539">Nucleus</keyword>
<dbReference type="InterPro" id="IPR038765">
    <property type="entry name" value="Papain-like_cys_pep_sf"/>
</dbReference>
<feature type="compositionally biased region" description="Low complexity" evidence="6">
    <location>
        <begin position="79"/>
        <end position="90"/>
    </location>
</feature>
<evidence type="ECO:0000256" key="6">
    <source>
        <dbReference type="SAM" id="MobiDB-lite"/>
    </source>
</evidence>
<dbReference type="Pfam" id="PF03835">
    <property type="entry name" value="Rad4"/>
    <property type="match status" value="1"/>
</dbReference>
<accession>A0A316UKQ1</accession>
<dbReference type="AlphaFoldDB" id="A0A316UKQ1"/>
<dbReference type="PANTHER" id="PTHR12135:SF0">
    <property type="entry name" value="DNA REPAIR PROTEIN COMPLEMENTING XP-C CELLS"/>
    <property type="match status" value="1"/>
</dbReference>
<dbReference type="GO" id="GO:0000111">
    <property type="term" value="C:nucleotide-excision repair factor 2 complex"/>
    <property type="evidence" value="ECO:0007669"/>
    <property type="project" value="TreeGrafter"/>
</dbReference>
<dbReference type="InterPro" id="IPR018328">
    <property type="entry name" value="Rad4_beta-hairpin_dom3"/>
</dbReference>
<reference evidence="10 11" key="1">
    <citation type="journal article" date="2018" name="Mol. Biol. Evol.">
        <title>Broad Genomic Sampling Reveals a Smut Pathogenic Ancestry of the Fungal Clade Ustilaginomycotina.</title>
        <authorList>
            <person name="Kijpornyongpan T."/>
            <person name="Mondo S.J."/>
            <person name="Barry K."/>
            <person name="Sandor L."/>
            <person name="Lee J."/>
            <person name="Lipzen A."/>
            <person name="Pangilinan J."/>
            <person name="LaButti K."/>
            <person name="Hainaut M."/>
            <person name="Henrissat B."/>
            <person name="Grigoriev I.V."/>
            <person name="Spatafora J.W."/>
            <person name="Aime M.C."/>
        </authorList>
    </citation>
    <scope>NUCLEOTIDE SEQUENCE [LARGE SCALE GENOMIC DNA]</scope>
    <source>
        <strain evidence="10 11">MCA 5214</strain>
    </source>
</reference>
<dbReference type="Pfam" id="PF10403">
    <property type="entry name" value="BHD_1"/>
    <property type="match status" value="1"/>
</dbReference>
<sequence length="1147" mass="125985">MARSRRAGKKQEAIEIVTTDEEDAELEMEDVDTARIRVNGDDEDEEMEEVDVSADPYAAVHQQGSGDSVDRDEQEDAEASTSRASTSKAAPFSLTFDEAQQPSTPKRARNLNTVTPRDRAARLDGHKLHVLALLAHAKMRNRWLNDEDLRIQLYNMFPAPLRTKLRAIHPKRVESQRERVRMFESFLNELVRWWAARFYLNPDQAAAGAIRQPSTDLLTGAFPRRGRRVDGWAVETQRDRDERKAKEEKDKEKRRKAISAALRTAAKGKGKAKPPKIDPLPPKKPFAEVTIFPPGSDPSARPAYLRLLAPPEPIAGPSDLIAAAEARAGSRETSAQLFCSLCRSLGIPARLVISPQVAPWSVGAGKVATSMGAVDPEERKGAGKGKKRMPQRTRTRATDDDTSDDYDFEDGLRLSRPGSTGGSLAGNESDTSKVGTRSRPMSVASDAPAAEQHEVEASGNGARTKGKGKGRDKGKDKDKADGDYRDAKWKGLSTPLEVEYRPKLRQYKPTATKETALEPQQLDVDPIDLDSPPTMWVEVFSKPFQRWITVDPIRARVSPTGNRHMEPTSSDRANKLVYVVAFEEDGYARDVTARYTKTLHSRISRMRPPGGTRKGGGGPDWWETVVSALHRPQRLERDAVEDAELEEAASKEPMPNSVGGFKDHPVYALERHLKRDEAIHPYTQIGTFSGIPVFHRRNVVALRSARQWYNEGRVVREGQEALKWVKSRGYTLASKRAEEQARAEGAEDPQEGLYAHFQTDVYVPPPVKDGIVPKNHFGNIDLFVPSMLPAGAAHIPHNGAAKVAKKLGVNYAEAIVGFEFRKHRSHPKLVGIVVPEEQEDLVLDAYWESEHLAAERELGRREERAIKGWRKLVNALRIAKRVREQYGKGEEAEEGEQEGEGKKAAAAPGGFIAEGEDDEGDAPTEPEPPIERSRLAATLDRYGTSSGRAAAAAAARVANDADNERNGSDGEASGDDDDDDEEIPNRADVQAREEEQLIVEPGGAIVSLADLAAQGRARRVTELEDAAAAASPASVKRRKIIVRSNSNSNRSGQATTAASSPASAPARGRPRRTAAGPQTKKKVPPAKRRRRGRGASSSEEEEATSSDDDISAPAPPASRPRSTRAAASRARTRGSLRERDDDEGEED</sequence>
<feature type="region of interest" description="Disordered" evidence="6">
    <location>
        <begin position="1"/>
        <end position="110"/>
    </location>
</feature>
<feature type="domain" description="Rad4 beta-hairpin" evidence="8">
    <location>
        <begin position="702"/>
        <end position="765"/>
    </location>
</feature>
<feature type="region of interest" description="Disordered" evidence="6">
    <location>
        <begin position="371"/>
        <end position="487"/>
    </location>
</feature>
<evidence type="ECO:0000256" key="5">
    <source>
        <dbReference type="ARBA" id="ARBA00023242"/>
    </source>
</evidence>